<reference evidence="2" key="1">
    <citation type="submission" date="2021-01" db="EMBL/GenBank/DDBJ databases">
        <title>A chromosome-scale assembly of European eel, Anguilla anguilla.</title>
        <authorList>
            <person name="Henkel C."/>
            <person name="Jong-Raadsen S.A."/>
            <person name="Dufour S."/>
            <person name="Weltzien F.-A."/>
            <person name="Palstra A.P."/>
            <person name="Pelster B."/>
            <person name="Spaink H.P."/>
            <person name="Van Den Thillart G.E."/>
            <person name="Jansen H."/>
            <person name="Zahm M."/>
            <person name="Klopp C."/>
            <person name="Cedric C."/>
            <person name="Louis A."/>
            <person name="Berthelot C."/>
            <person name="Parey E."/>
            <person name="Roest Crollius H."/>
            <person name="Montfort J."/>
            <person name="Robinson-Rechavi M."/>
            <person name="Bucao C."/>
            <person name="Bouchez O."/>
            <person name="Gislard M."/>
            <person name="Lluch J."/>
            <person name="Milhes M."/>
            <person name="Lampietro C."/>
            <person name="Lopez Roques C."/>
            <person name="Donnadieu C."/>
            <person name="Braasch I."/>
            <person name="Desvignes T."/>
            <person name="Postlethwait J."/>
            <person name="Bobe J."/>
            <person name="Guiguen Y."/>
            <person name="Dirks R."/>
        </authorList>
    </citation>
    <scope>NUCLEOTIDE SEQUENCE</scope>
    <source>
        <strain evidence="2">Tag_6206</strain>
        <tissue evidence="2">Liver</tissue>
    </source>
</reference>
<evidence type="ECO:0000256" key="1">
    <source>
        <dbReference type="SAM" id="MobiDB-lite"/>
    </source>
</evidence>
<sequence>MASNADSNAVVPAVQANEHDSQKNELTQLRDELNGRLEDLQEKTELCNRILRDLVDLRGILADKNVGDRPVPSTQQDHSH</sequence>
<feature type="region of interest" description="Disordered" evidence="1">
    <location>
        <begin position="1"/>
        <end position="25"/>
    </location>
</feature>
<protein>
    <submittedName>
        <fullName evidence="2">Uncharacterized protein</fullName>
    </submittedName>
</protein>
<dbReference type="EMBL" id="JAFIRN010000001">
    <property type="protein sequence ID" value="KAG5858034.1"/>
    <property type="molecule type" value="Genomic_DNA"/>
</dbReference>
<keyword evidence="3" id="KW-1185">Reference proteome</keyword>
<proteinExistence type="predicted"/>
<name>A0A9D3MZ89_ANGAN</name>
<evidence type="ECO:0000313" key="2">
    <source>
        <dbReference type="EMBL" id="KAG5858034.1"/>
    </source>
</evidence>
<dbReference type="AlphaFoldDB" id="A0A9D3MZ89"/>
<organism evidence="2 3">
    <name type="scientific">Anguilla anguilla</name>
    <name type="common">European freshwater eel</name>
    <name type="synonym">Muraena anguilla</name>
    <dbReference type="NCBI Taxonomy" id="7936"/>
    <lineage>
        <taxon>Eukaryota</taxon>
        <taxon>Metazoa</taxon>
        <taxon>Chordata</taxon>
        <taxon>Craniata</taxon>
        <taxon>Vertebrata</taxon>
        <taxon>Euteleostomi</taxon>
        <taxon>Actinopterygii</taxon>
        <taxon>Neopterygii</taxon>
        <taxon>Teleostei</taxon>
        <taxon>Anguilliformes</taxon>
        <taxon>Anguillidae</taxon>
        <taxon>Anguilla</taxon>
    </lineage>
</organism>
<evidence type="ECO:0000313" key="3">
    <source>
        <dbReference type="Proteomes" id="UP001044222"/>
    </source>
</evidence>
<gene>
    <name evidence="2" type="ORF">ANANG_G00025820</name>
</gene>
<accession>A0A9D3MZ89</accession>
<comment type="caution">
    <text evidence="2">The sequence shown here is derived from an EMBL/GenBank/DDBJ whole genome shotgun (WGS) entry which is preliminary data.</text>
</comment>
<dbReference type="Proteomes" id="UP001044222">
    <property type="component" value="Unassembled WGS sequence"/>
</dbReference>